<name>A0ACC3A8G7_9EURO</name>
<dbReference type="Proteomes" id="UP001172386">
    <property type="component" value="Unassembled WGS sequence"/>
</dbReference>
<keyword evidence="2" id="KW-1185">Reference proteome</keyword>
<gene>
    <name evidence="1" type="ORF">H2198_004437</name>
</gene>
<reference evidence="1" key="1">
    <citation type="submission" date="2022-10" db="EMBL/GenBank/DDBJ databases">
        <title>Culturing micro-colonial fungi from biological soil crusts in the Mojave desert and describing Neophaeococcomyces mojavensis, and introducing the new genera and species Taxawa tesnikishii.</title>
        <authorList>
            <person name="Kurbessoian T."/>
            <person name="Stajich J.E."/>
        </authorList>
    </citation>
    <scope>NUCLEOTIDE SEQUENCE</scope>
    <source>
        <strain evidence="1">JES_112</strain>
    </source>
</reference>
<evidence type="ECO:0000313" key="2">
    <source>
        <dbReference type="Proteomes" id="UP001172386"/>
    </source>
</evidence>
<accession>A0ACC3A8G7</accession>
<sequence>MPDSCETKGKVFAFINAENLEEIKSRESRRQVSRHVGKYYRNRSKPSQKKVLKDEASQVSATEGSDNKSISNNNGLLSGSAAASNATETHDQKVDITTTLRRSDRRKHIRIVPEQTGAPDMKSMQQVLQFTRIDRCTVIRRCNPVSRHPKPILKSQRDDIVEDSFSDEEMFLRRKWECGPINLLSQSRADPFATYPVDDSHDQISLIIDHAIQHFWSRLSPDRQFGYSNPVNSIYLSHMKSSPIAYYTYALVISTNLDYLWETNPLQNTFQKMRAKHIHAATKLVRKAIESMPPEPRKEDISDELIGSVMGLSCNHVINVVNQKYRPASRFKSPLAAAQCIDMWSTLPFMEFHRLAVVQLVKLRGGLNELDSKHLASVVQLNDLVDASRKIRRPIWPWQSMVVDLPPLTWPFVATRLSPTSNTLASGFVKLTNESLWCHELEQAISAVADVTATLELHQHNANYFVAEVVELRNRAQHLVLDLPSVSPFAVVDCEEENDQQTESHLKTTNKSRFPHEIIRMSLFVYNNLVVYPMSLASGVETRLAKQLKDVLHSCLQLEAFNTTAYTDLLAWSVILGGISTEDTEDREWFQHQYCNIIKQNNSLRRWRSTEELLSSFIWLDFILNEEAVKFWTACIRSEHLLG</sequence>
<protein>
    <submittedName>
        <fullName evidence="1">Uncharacterized protein</fullName>
    </submittedName>
</protein>
<comment type="caution">
    <text evidence="1">The sequence shown here is derived from an EMBL/GenBank/DDBJ whole genome shotgun (WGS) entry which is preliminary data.</text>
</comment>
<dbReference type="EMBL" id="JAPDRQ010000067">
    <property type="protein sequence ID" value="KAJ9657211.1"/>
    <property type="molecule type" value="Genomic_DNA"/>
</dbReference>
<proteinExistence type="predicted"/>
<organism evidence="1 2">
    <name type="scientific">Neophaeococcomyces mojaviensis</name>
    <dbReference type="NCBI Taxonomy" id="3383035"/>
    <lineage>
        <taxon>Eukaryota</taxon>
        <taxon>Fungi</taxon>
        <taxon>Dikarya</taxon>
        <taxon>Ascomycota</taxon>
        <taxon>Pezizomycotina</taxon>
        <taxon>Eurotiomycetes</taxon>
        <taxon>Chaetothyriomycetidae</taxon>
        <taxon>Chaetothyriales</taxon>
        <taxon>Chaetothyriales incertae sedis</taxon>
        <taxon>Neophaeococcomyces</taxon>
    </lineage>
</organism>
<evidence type="ECO:0000313" key="1">
    <source>
        <dbReference type="EMBL" id="KAJ9657211.1"/>
    </source>
</evidence>